<keyword evidence="1" id="KW-0732">Signal</keyword>
<dbReference type="AlphaFoldDB" id="A0AAU9EBJ6"/>
<feature type="signal peptide" evidence="1">
    <location>
        <begin position="1"/>
        <end position="23"/>
    </location>
</feature>
<feature type="domain" description="Serine aminopeptidase S33" evidence="2">
    <location>
        <begin position="197"/>
        <end position="395"/>
    </location>
</feature>
<dbReference type="Pfam" id="PF12146">
    <property type="entry name" value="Hydrolase_4"/>
    <property type="match status" value="1"/>
</dbReference>
<name>A0AAU9EBJ6_9BACT</name>
<dbReference type="InterPro" id="IPR029058">
    <property type="entry name" value="AB_hydrolase_fold"/>
</dbReference>
<keyword evidence="3" id="KW-0378">Hydrolase</keyword>
<dbReference type="InterPro" id="IPR050261">
    <property type="entry name" value="FrsA_esterase"/>
</dbReference>
<reference evidence="4" key="1">
    <citation type="journal article" date="2023" name="Arch. Microbiol.">
        <title>Desulfoferula mesophilus gen. nov. sp. nov., a mesophilic sulfate-reducing bacterium isolated from a brackish lake sediment.</title>
        <authorList>
            <person name="Watanabe T."/>
            <person name="Yabe T."/>
            <person name="Tsuji J.M."/>
            <person name="Fukui M."/>
        </authorList>
    </citation>
    <scope>NUCLEOTIDE SEQUENCE [LARGE SCALE GENOMIC DNA]</scope>
    <source>
        <strain evidence="4">12FAK</strain>
    </source>
</reference>
<dbReference type="GO" id="GO:0016787">
    <property type="term" value="F:hydrolase activity"/>
    <property type="evidence" value="ECO:0007669"/>
    <property type="project" value="UniProtKB-KW"/>
</dbReference>
<dbReference type="PANTHER" id="PTHR22946">
    <property type="entry name" value="DIENELACTONE HYDROLASE DOMAIN-CONTAINING PROTEIN-RELATED"/>
    <property type="match status" value="1"/>
</dbReference>
<evidence type="ECO:0000256" key="1">
    <source>
        <dbReference type="SAM" id="SignalP"/>
    </source>
</evidence>
<dbReference type="Gene3D" id="3.40.50.1820">
    <property type="entry name" value="alpha/beta hydrolase"/>
    <property type="match status" value="1"/>
</dbReference>
<protein>
    <submittedName>
        <fullName evidence="3">Alpha/beta hydrolase</fullName>
    </submittedName>
</protein>
<dbReference type="InterPro" id="IPR022742">
    <property type="entry name" value="Hydrolase_4"/>
</dbReference>
<dbReference type="Gene3D" id="1.20.1440.110">
    <property type="entry name" value="acylaminoacyl peptidase"/>
    <property type="match status" value="1"/>
</dbReference>
<evidence type="ECO:0000313" key="4">
    <source>
        <dbReference type="Proteomes" id="UP001366166"/>
    </source>
</evidence>
<accession>A0AAU9EBJ6</accession>
<dbReference type="RefSeq" id="WP_338606174.1">
    <property type="nucleotide sequence ID" value="NZ_AP028679.1"/>
</dbReference>
<feature type="chain" id="PRO_5043919522" evidence="1">
    <location>
        <begin position="24"/>
        <end position="438"/>
    </location>
</feature>
<dbReference type="Proteomes" id="UP001366166">
    <property type="component" value="Chromosome"/>
</dbReference>
<evidence type="ECO:0000259" key="2">
    <source>
        <dbReference type="Pfam" id="PF12146"/>
    </source>
</evidence>
<dbReference type="KEGG" id="dmp:FAK_15340"/>
<gene>
    <name evidence="3" type="ORF">FAK_15340</name>
</gene>
<keyword evidence="4" id="KW-1185">Reference proteome</keyword>
<dbReference type="PANTHER" id="PTHR22946:SF12">
    <property type="entry name" value="CONIDIAL PIGMENT BIOSYNTHESIS PROTEIN AYG1 (AFU_ORTHOLOGUE AFUA_2G17550)"/>
    <property type="match status" value="1"/>
</dbReference>
<dbReference type="EMBL" id="AP028679">
    <property type="protein sequence ID" value="BEQ14468.1"/>
    <property type="molecule type" value="Genomic_DNA"/>
</dbReference>
<sequence>MSRAPRLFACLALILLAASPLGAAEPSAPSPPLPPVAFSDPTYDFELRRGLGYALSGGADLNEVLAAAHTIQPGDGDSWYQAWFALAERVRLTAETSLALGRLVSAREALLRASAYYRPADFFLHANPRDPRILKAWRLSRDTFQRAAVLMERPVETVTIPYQDTTLPGYFLGPSASRQARRTLIVQTGFDGTGEELYFEVAFFALARGYNVLIFEGPGQGGVVREQGLFFRPDWEAVVTPVVDYALARPEVDPSRLALMGLSMGGYLVARAAAHEHRLAALVCNPGVMDMMAGRRPSAKQWQEMRADPSATNKALRQRMAQDIGFRWLVNNGMFTMGVKTPLKFMEQFARYRLTPQEAAKITANSLVIVSRGDHFMTYDEQKKLYEAMTCSKTLLEFTAAEDATPHCQMGAMAVSNQRVFDWLDQALDKKPCDCGAR</sequence>
<proteinExistence type="predicted"/>
<dbReference type="SUPFAM" id="SSF53474">
    <property type="entry name" value="alpha/beta-Hydrolases"/>
    <property type="match status" value="1"/>
</dbReference>
<organism evidence="3 4">
    <name type="scientific">Desulfoferula mesophila</name>
    <dbReference type="NCBI Taxonomy" id="3058419"/>
    <lineage>
        <taxon>Bacteria</taxon>
        <taxon>Pseudomonadati</taxon>
        <taxon>Thermodesulfobacteriota</taxon>
        <taxon>Desulfarculia</taxon>
        <taxon>Desulfarculales</taxon>
        <taxon>Desulfarculaceae</taxon>
        <taxon>Desulfoferula</taxon>
    </lineage>
</organism>
<evidence type="ECO:0000313" key="3">
    <source>
        <dbReference type="EMBL" id="BEQ14468.1"/>
    </source>
</evidence>